<dbReference type="EMBL" id="JAKKPZ010000002">
    <property type="protein sequence ID" value="KAI1726294.1"/>
    <property type="molecule type" value="Genomic_DNA"/>
</dbReference>
<dbReference type="SMART" id="SM00088">
    <property type="entry name" value="PINT"/>
    <property type="match status" value="1"/>
</dbReference>
<dbReference type="SUPFAM" id="SSF46785">
    <property type="entry name" value="Winged helix' DNA-binding domain"/>
    <property type="match status" value="1"/>
</dbReference>
<keyword evidence="3" id="KW-1185">Reference proteome</keyword>
<proteinExistence type="predicted"/>
<name>A0AAD4NC93_9BILA</name>
<dbReference type="Gene3D" id="1.25.40.570">
    <property type="match status" value="1"/>
</dbReference>
<evidence type="ECO:0000313" key="3">
    <source>
        <dbReference type="Proteomes" id="UP001201812"/>
    </source>
</evidence>
<accession>A0AAD4NC93</accession>
<evidence type="ECO:0000313" key="2">
    <source>
        <dbReference type="EMBL" id="KAI1726294.1"/>
    </source>
</evidence>
<reference evidence="2" key="1">
    <citation type="submission" date="2022-01" db="EMBL/GenBank/DDBJ databases">
        <title>Genome Sequence Resource for Two Populations of Ditylenchus destructor, the Migratory Endoparasitic Phytonematode.</title>
        <authorList>
            <person name="Zhang H."/>
            <person name="Lin R."/>
            <person name="Xie B."/>
        </authorList>
    </citation>
    <scope>NUCLEOTIDE SEQUENCE</scope>
    <source>
        <strain evidence="2">BazhouSP</strain>
    </source>
</reference>
<sequence length="108" mass="12271">MLDDPVANKSPNESVFEKDLIRLVEPYSYIELSYIASSMCMDQKVVEKKLAQMILDKKLHGILHQGEGMLIVYDREIPNPTYLNAVDTIQSMEGVVDELCALIKNIKK</sequence>
<dbReference type="PANTHER" id="PTHR10678">
    <property type="entry name" value="26S PROTEASOME NON-ATPASE REGULATORY SUBUNIT 11/COP9 SIGNALOSOME COMPLEX SUBUNIT 2"/>
    <property type="match status" value="1"/>
</dbReference>
<feature type="domain" description="PCI" evidence="1">
    <location>
        <begin position="1"/>
        <end position="89"/>
    </location>
</feature>
<organism evidence="2 3">
    <name type="scientific">Ditylenchus destructor</name>
    <dbReference type="NCBI Taxonomy" id="166010"/>
    <lineage>
        <taxon>Eukaryota</taxon>
        <taxon>Metazoa</taxon>
        <taxon>Ecdysozoa</taxon>
        <taxon>Nematoda</taxon>
        <taxon>Chromadorea</taxon>
        <taxon>Rhabditida</taxon>
        <taxon>Tylenchina</taxon>
        <taxon>Tylenchomorpha</taxon>
        <taxon>Sphaerularioidea</taxon>
        <taxon>Anguinidae</taxon>
        <taxon>Anguininae</taxon>
        <taxon>Ditylenchus</taxon>
    </lineage>
</organism>
<dbReference type="AlphaFoldDB" id="A0AAD4NC93"/>
<dbReference type="InterPro" id="IPR036390">
    <property type="entry name" value="WH_DNA-bd_sf"/>
</dbReference>
<dbReference type="Pfam" id="PF01399">
    <property type="entry name" value="PCI"/>
    <property type="match status" value="1"/>
</dbReference>
<dbReference type="Proteomes" id="UP001201812">
    <property type="component" value="Unassembled WGS sequence"/>
</dbReference>
<comment type="caution">
    <text evidence="2">The sequence shown here is derived from an EMBL/GenBank/DDBJ whole genome shotgun (WGS) entry which is preliminary data.</text>
</comment>
<protein>
    <submittedName>
        <fullName evidence="2">PCI domain-containing protein</fullName>
    </submittedName>
</protein>
<gene>
    <name evidence="2" type="ORF">DdX_03007</name>
</gene>
<dbReference type="InterPro" id="IPR050871">
    <property type="entry name" value="26S_Proteasome/COP9_Components"/>
</dbReference>
<dbReference type="InterPro" id="IPR000717">
    <property type="entry name" value="PCI_dom"/>
</dbReference>
<evidence type="ECO:0000259" key="1">
    <source>
        <dbReference type="SMART" id="SM00088"/>
    </source>
</evidence>